<sequence length="105" mass="11126">MTVAPPPWTVVGAVPKGVFPSFKKTCFEGHAFSARKPERKGSSSVDGFNDGEGGLRRRNPRFGGSTKENLAISVQGSSHRAKGTLTEARGVRGDGACWALYFLGA</sequence>
<name>A0A5D2QTI3_GOSTO</name>
<keyword evidence="3" id="KW-1185">Reference proteome</keyword>
<dbReference type="Proteomes" id="UP000322667">
    <property type="component" value="Chromosome A05"/>
</dbReference>
<feature type="region of interest" description="Disordered" evidence="1">
    <location>
        <begin position="33"/>
        <end position="84"/>
    </location>
</feature>
<protein>
    <submittedName>
        <fullName evidence="2">Uncharacterized protein</fullName>
    </submittedName>
</protein>
<gene>
    <name evidence="2" type="ORF">ES332_A05G452000v1</name>
</gene>
<evidence type="ECO:0000313" key="3">
    <source>
        <dbReference type="Proteomes" id="UP000322667"/>
    </source>
</evidence>
<proteinExistence type="predicted"/>
<dbReference type="EMBL" id="CM017614">
    <property type="protein sequence ID" value="TYI31448.1"/>
    <property type="molecule type" value="Genomic_DNA"/>
</dbReference>
<evidence type="ECO:0000313" key="2">
    <source>
        <dbReference type="EMBL" id="TYI31448.1"/>
    </source>
</evidence>
<reference evidence="2 3" key="1">
    <citation type="submission" date="2019-07" db="EMBL/GenBank/DDBJ databases">
        <title>WGS assembly of Gossypium tomentosum.</title>
        <authorList>
            <person name="Chen Z.J."/>
            <person name="Sreedasyam A."/>
            <person name="Ando A."/>
            <person name="Song Q."/>
            <person name="De L."/>
            <person name="Hulse-Kemp A."/>
            <person name="Ding M."/>
            <person name="Ye W."/>
            <person name="Kirkbride R."/>
            <person name="Jenkins J."/>
            <person name="Plott C."/>
            <person name="Lovell J."/>
            <person name="Lin Y.-M."/>
            <person name="Vaughn R."/>
            <person name="Liu B."/>
            <person name="Li W."/>
            <person name="Simpson S."/>
            <person name="Scheffler B."/>
            <person name="Saski C."/>
            <person name="Grover C."/>
            <person name="Hu G."/>
            <person name="Conover J."/>
            <person name="Carlson J."/>
            <person name="Shu S."/>
            <person name="Boston L."/>
            <person name="Williams M."/>
            <person name="Peterson D."/>
            <person name="Mcgee K."/>
            <person name="Jones D."/>
            <person name="Wendel J."/>
            <person name="Stelly D."/>
            <person name="Grimwood J."/>
            <person name="Schmutz J."/>
        </authorList>
    </citation>
    <scope>NUCLEOTIDE SEQUENCE [LARGE SCALE GENOMIC DNA]</scope>
    <source>
        <strain evidence="2">7179.01</strain>
    </source>
</reference>
<feature type="compositionally biased region" description="Polar residues" evidence="1">
    <location>
        <begin position="66"/>
        <end position="78"/>
    </location>
</feature>
<organism evidence="2 3">
    <name type="scientific">Gossypium tomentosum</name>
    <name type="common">Hawaiian cotton</name>
    <name type="synonym">Gossypium sandvicense</name>
    <dbReference type="NCBI Taxonomy" id="34277"/>
    <lineage>
        <taxon>Eukaryota</taxon>
        <taxon>Viridiplantae</taxon>
        <taxon>Streptophyta</taxon>
        <taxon>Embryophyta</taxon>
        <taxon>Tracheophyta</taxon>
        <taxon>Spermatophyta</taxon>
        <taxon>Magnoliopsida</taxon>
        <taxon>eudicotyledons</taxon>
        <taxon>Gunneridae</taxon>
        <taxon>Pentapetalae</taxon>
        <taxon>rosids</taxon>
        <taxon>malvids</taxon>
        <taxon>Malvales</taxon>
        <taxon>Malvaceae</taxon>
        <taxon>Malvoideae</taxon>
        <taxon>Gossypium</taxon>
    </lineage>
</organism>
<accession>A0A5D2QTI3</accession>
<dbReference type="AlphaFoldDB" id="A0A5D2QTI3"/>
<evidence type="ECO:0000256" key="1">
    <source>
        <dbReference type="SAM" id="MobiDB-lite"/>
    </source>
</evidence>